<sequence>MKRIMILLFLGMTIFSCQDEITEFASYENLDNIVTRNIMSRSVIPEQFDWENSDWMPTPPEQSPIPTPWIGQGSIASTYGLDIVNDRKKSEGWELMYSTFRHEGGPLVNPYFILYNKYRGIMRIFYYLTTSFVVPSSYVTSSLSIISNHSTSLLNFMGTEIIDKSSNQKTFSQILPAPTDGSSPLASNKWYMMQYEFAYDPTISSIPYDEIQISWSAGYCNITEYKFNGKATGTIKTSVGSNSELTSQIQNTQKNTIKGVVGGISLELLNKSETDDNGGNSLGIPNKIFKNVSNGVESIIKGASSGVFSGIAGIFNALFFNGESKSLDLSVDMDINLTGNSTEQGTFPSSPTSLWMPGTDFSSSVSGYIPLYNKPLGVFNMNTYLTYNIETTIQNHIVDNICTRIATFDVEFIPEYIYLLWNYIDINPEVKAIADIEKKSVDLLYIPLNDSTHIHKPTGEIRTETIGKYDNVYIFPSSVQYVMKISSTIKPHDKLTAPPFILGVRYVLEIKPKDGSPSSLIIKTFKLNPQMNITELPDYIY</sequence>
<dbReference type="AlphaFoldDB" id="A0A948TMH1"/>
<protein>
    <recommendedName>
        <fullName evidence="3">Lipoprotein</fullName>
    </recommendedName>
</protein>
<comment type="caution">
    <text evidence="1">The sequence shown here is derived from an EMBL/GenBank/DDBJ whole genome shotgun (WGS) entry which is preliminary data.</text>
</comment>
<evidence type="ECO:0008006" key="3">
    <source>
        <dbReference type="Google" id="ProtNLM"/>
    </source>
</evidence>
<accession>A0A948TMH1</accession>
<reference evidence="1" key="2">
    <citation type="submission" date="2021-04" db="EMBL/GenBank/DDBJ databases">
        <authorList>
            <person name="Gilroy R."/>
        </authorList>
    </citation>
    <scope>NUCLEOTIDE SEQUENCE</scope>
    <source>
        <strain evidence="1">8470</strain>
    </source>
</reference>
<organism evidence="1 2">
    <name type="scientific">Candidatus Phocaeicola excrementipullorum</name>
    <dbReference type="NCBI Taxonomy" id="2838731"/>
    <lineage>
        <taxon>Bacteria</taxon>
        <taxon>Pseudomonadati</taxon>
        <taxon>Bacteroidota</taxon>
        <taxon>Bacteroidia</taxon>
        <taxon>Bacteroidales</taxon>
        <taxon>Bacteroidaceae</taxon>
        <taxon>Phocaeicola</taxon>
    </lineage>
</organism>
<reference evidence="1" key="1">
    <citation type="journal article" date="2021" name="PeerJ">
        <title>Extensive microbial diversity within the chicken gut microbiome revealed by metagenomics and culture.</title>
        <authorList>
            <person name="Gilroy R."/>
            <person name="Ravi A."/>
            <person name="Getino M."/>
            <person name="Pursley I."/>
            <person name="Horton D.L."/>
            <person name="Alikhan N.F."/>
            <person name="Baker D."/>
            <person name="Gharbi K."/>
            <person name="Hall N."/>
            <person name="Watson M."/>
            <person name="Adriaenssens E.M."/>
            <person name="Foster-Nyarko E."/>
            <person name="Jarju S."/>
            <person name="Secka A."/>
            <person name="Antonio M."/>
            <person name="Oren A."/>
            <person name="Chaudhuri R.R."/>
            <person name="La Ragione R."/>
            <person name="Hildebrand F."/>
            <person name="Pallen M.J."/>
        </authorList>
    </citation>
    <scope>NUCLEOTIDE SEQUENCE</scope>
    <source>
        <strain evidence="1">8470</strain>
    </source>
</reference>
<gene>
    <name evidence="1" type="ORF">H9928_06215</name>
</gene>
<evidence type="ECO:0000313" key="2">
    <source>
        <dbReference type="Proteomes" id="UP000784286"/>
    </source>
</evidence>
<proteinExistence type="predicted"/>
<name>A0A948TMH1_9BACT</name>
<dbReference type="Proteomes" id="UP000784286">
    <property type="component" value="Unassembled WGS sequence"/>
</dbReference>
<dbReference type="PROSITE" id="PS51257">
    <property type="entry name" value="PROKAR_LIPOPROTEIN"/>
    <property type="match status" value="1"/>
</dbReference>
<dbReference type="EMBL" id="JAHLFJ010000057">
    <property type="protein sequence ID" value="MBU3856136.1"/>
    <property type="molecule type" value="Genomic_DNA"/>
</dbReference>
<evidence type="ECO:0000313" key="1">
    <source>
        <dbReference type="EMBL" id="MBU3856136.1"/>
    </source>
</evidence>